<dbReference type="SUPFAM" id="SSF55073">
    <property type="entry name" value="Nucleotide cyclase"/>
    <property type="match status" value="1"/>
</dbReference>
<proteinExistence type="predicted"/>
<dbReference type="SMART" id="SM00052">
    <property type="entry name" value="EAL"/>
    <property type="match status" value="1"/>
</dbReference>
<dbReference type="PANTHER" id="PTHR33121">
    <property type="entry name" value="CYCLIC DI-GMP PHOSPHODIESTERASE PDEF"/>
    <property type="match status" value="1"/>
</dbReference>
<sequence length="576" mass="64196">MTGMSSFLRAWRDAEHRWQSCPLVLRHASQGLVLVMLLALGTALVHVTGGTQYAYPYLMLIPVLLAGAWYTWYGALLVALAAGLLMAAIPLSVATGEPQATLNWVIRLGLYLIIGGFAGGLFERLRQSYLSVELASRTDPRAGLPNDIALEADLARWLKRPQRQDKRGIGVVLVRIEDIGEIMEALGADASDELMVAISQRLTRLGPNLQGSYRVSGAELVLLFWPVEFKELEHLAHRMVELGEDNLVALGVPLRVQLVLGSSLQETGDATPGSLIREARIAMLAASEKHRAHCHFQPSFARRSLQNIRLIARVRRGLAQGEFELHYQPKLLLASGRVSGFEGLIRWRDERGTLIAPGMFMPKVENTTLIEPVTRFVMGEACDFARRHGGRVSINFSVRNLMDDELLEELNRLVEEAGIHPSQLEVEVTESALVHDLFAAKQALERIRSYGIQVSIDDFGTGFSSFEYLRHLPITGLKIDRAFVEGLEKDERARKLMACLIEVGHAFDLEVTAEGVETQGQHLILQELGCDQAQGFLYSKALPVDELLAWHHEREQLLRQDDSLATRQLYRNVPPC</sequence>
<dbReference type="CDD" id="cd01948">
    <property type="entry name" value="EAL"/>
    <property type="match status" value="1"/>
</dbReference>
<dbReference type="Pfam" id="PF00990">
    <property type="entry name" value="GGDEF"/>
    <property type="match status" value="1"/>
</dbReference>
<dbReference type="PANTHER" id="PTHR33121:SF79">
    <property type="entry name" value="CYCLIC DI-GMP PHOSPHODIESTERASE PDED-RELATED"/>
    <property type="match status" value="1"/>
</dbReference>
<dbReference type="Gene3D" id="3.20.20.450">
    <property type="entry name" value="EAL domain"/>
    <property type="match status" value="1"/>
</dbReference>
<feature type="domain" description="GGDEF" evidence="3">
    <location>
        <begin position="167"/>
        <end position="299"/>
    </location>
</feature>
<dbReference type="PROSITE" id="PS50887">
    <property type="entry name" value="GGDEF"/>
    <property type="match status" value="1"/>
</dbReference>
<evidence type="ECO:0000313" key="5">
    <source>
        <dbReference type="Proteomes" id="UP001318321"/>
    </source>
</evidence>
<keyword evidence="1" id="KW-0812">Transmembrane</keyword>
<dbReference type="SUPFAM" id="SSF141868">
    <property type="entry name" value="EAL domain-like"/>
    <property type="match status" value="1"/>
</dbReference>
<dbReference type="InterPro" id="IPR001633">
    <property type="entry name" value="EAL_dom"/>
</dbReference>
<evidence type="ECO:0000259" key="2">
    <source>
        <dbReference type="PROSITE" id="PS50883"/>
    </source>
</evidence>
<dbReference type="Pfam" id="PF00563">
    <property type="entry name" value="EAL"/>
    <property type="match status" value="1"/>
</dbReference>
<evidence type="ECO:0000313" key="4">
    <source>
        <dbReference type="EMBL" id="NIC07352.1"/>
    </source>
</evidence>
<reference evidence="4 5" key="1">
    <citation type="submission" date="2020-03" db="EMBL/GenBank/DDBJ databases">
        <title>Identification of Halomonas strains.</title>
        <authorList>
            <person name="Xiao Z."/>
            <person name="Dong F."/>
            <person name="Wang Z."/>
            <person name="Zhao J.-Y."/>
        </authorList>
    </citation>
    <scope>NUCLEOTIDE SEQUENCE [LARGE SCALE GENOMIC DNA]</scope>
    <source>
        <strain evidence="4 5">DX6</strain>
    </source>
</reference>
<dbReference type="PROSITE" id="PS50883">
    <property type="entry name" value="EAL"/>
    <property type="match status" value="1"/>
</dbReference>
<dbReference type="Proteomes" id="UP001318321">
    <property type="component" value="Unassembled WGS sequence"/>
</dbReference>
<dbReference type="InterPro" id="IPR000160">
    <property type="entry name" value="GGDEF_dom"/>
</dbReference>
<keyword evidence="1" id="KW-1133">Transmembrane helix</keyword>
<dbReference type="InterPro" id="IPR050706">
    <property type="entry name" value="Cyclic-di-GMP_PDE-like"/>
</dbReference>
<feature type="transmembrane region" description="Helical" evidence="1">
    <location>
        <begin position="104"/>
        <end position="122"/>
    </location>
</feature>
<dbReference type="SMART" id="SM00267">
    <property type="entry name" value="GGDEF"/>
    <property type="match status" value="1"/>
</dbReference>
<feature type="domain" description="EAL" evidence="2">
    <location>
        <begin position="307"/>
        <end position="555"/>
    </location>
</feature>
<dbReference type="EMBL" id="JAAQTO010000051">
    <property type="protein sequence ID" value="NIC07352.1"/>
    <property type="molecule type" value="Genomic_DNA"/>
</dbReference>
<comment type="caution">
    <text evidence="4">The sequence shown here is derived from an EMBL/GenBank/DDBJ whole genome shotgun (WGS) entry which is preliminary data.</text>
</comment>
<gene>
    <name evidence="4" type="ORF">HBJ55_18135</name>
</gene>
<evidence type="ECO:0000259" key="3">
    <source>
        <dbReference type="PROSITE" id="PS50887"/>
    </source>
</evidence>
<protein>
    <submittedName>
        <fullName evidence="4">GGDEF domain-containing protein</fullName>
    </submittedName>
</protein>
<organism evidence="4 5">
    <name type="scientific">Billgrantia bachuensis</name>
    <dbReference type="NCBI Taxonomy" id="2717286"/>
    <lineage>
        <taxon>Bacteria</taxon>
        <taxon>Pseudomonadati</taxon>
        <taxon>Pseudomonadota</taxon>
        <taxon>Gammaproteobacteria</taxon>
        <taxon>Oceanospirillales</taxon>
        <taxon>Halomonadaceae</taxon>
        <taxon>Billgrantia</taxon>
    </lineage>
</organism>
<dbReference type="Gene3D" id="3.30.70.270">
    <property type="match status" value="1"/>
</dbReference>
<evidence type="ECO:0000256" key="1">
    <source>
        <dbReference type="SAM" id="Phobius"/>
    </source>
</evidence>
<dbReference type="InterPro" id="IPR035919">
    <property type="entry name" value="EAL_sf"/>
</dbReference>
<keyword evidence="1" id="KW-0472">Membrane</keyword>
<dbReference type="InterPro" id="IPR043128">
    <property type="entry name" value="Rev_trsase/Diguanyl_cyclase"/>
</dbReference>
<dbReference type="RefSeq" id="WP_167118313.1">
    <property type="nucleotide sequence ID" value="NZ_JAAQTO010000051.1"/>
</dbReference>
<feature type="transmembrane region" description="Helical" evidence="1">
    <location>
        <begin position="69"/>
        <end position="92"/>
    </location>
</feature>
<name>A0ABX0PYQ8_9GAMM</name>
<dbReference type="InterPro" id="IPR029787">
    <property type="entry name" value="Nucleotide_cyclase"/>
</dbReference>
<feature type="transmembrane region" description="Helical" evidence="1">
    <location>
        <begin position="32"/>
        <end position="49"/>
    </location>
</feature>
<accession>A0ABX0PYQ8</accession>
<keyword evidence="5" id="KW-1185">Reference proteome</keyword>